<dbReference type="OrthoDB" id="1524837at2"/>
<dbReference type="PANTHER" id="PTHR33713:SF6">
    <property type="entry name" value="ANTITOXIN YEFM"/>
    <property type="match status" value="1"/>
</dbReference>
<dbReference type="Gene3D" id="3.40.1620.10">
    <property type="entry name" value="YefM-like domain"/>
    <property type="match status" value="1"/>
</dbReference>
<dbReference type="PANTHER" id="PTHR33713">
    <property type="entry name" value="ANTITOXIN YAFN-RELATED"/>
    <property type="match status" value="1"/>
</dbReference>
<dbReference type="InterPro" id="IPR006442">
    <property type="entry name" value="Antitoxin_Phd/YefM"/>
</dbReference>
<dbReference type="InterPro" id="IPR036165">
    <property type="entry name" value="YefM-like_sf"/>
</dbReference>
<name>A0A1H5USX7_9BACT</name>
<dbReference type="InterPro" id="IPR051405">
    <property type="entry name" value="phD/YefM_antitoxin"/>
</dbReference>
<evidence type="ECO:0000256" key="1">
    <source>
        <dbReference type="ARBA" id="ARBA00009981"/>
    </source>
</evidence>
<dbReference type="Pfam" id="PF02604">
    <property type="entry name" value="PhdYeFM_antitox"/>
    <property type="match status" value="1"/>
</dbReference>
<comment type="function">
    <text evidence="2">Antitoxin component of a type II toxin-antitoxin (TA) system.</text>
</comment>
<dbReference type="SUPFAM" id="SSF143120">
    <property type="entry name" value="YefM-like"/>
    <property type="match status" value="1"/>
</dbReference>
<dbReference type="RefSeq" id="WP_103924046.1">
    <property type="nucleotide sequence ID" value="NZ_BBFN01000008.1"/>
</dbReference>
<evidence type="ECO:0000313" key="4">
    <source>
        <dbReference type="Proteomes" id="UP000236736"/>
    </source>
</evidence>
<organism evidence="3 4">
    <name type="scientific">Algoriphagus boritolerans DSM 17298 = JCM 18970</name>
    <dbReference type="NCBI Taxonomy" id="1120964"/>
    <lineage>
        <taxon>Bacteria</taxon>
        <taxon>Pseudomonadati</taxon>
        <taxon>Bacteroidota</taxon>
        <taxon>Cytophagia</taxon>
        <taxon>Cytophagales</taxon>
        <taxon>Cyclobacteriaceae</taxon>
        <taxon>Algoriphagus</taxon>
    </lineage>
</organism>
<dbReference type="NCBIfam" id="TIGR01552">
    <property type="entry name" value="phd_fam"/>
    <property type="match status" value="1"/>
</dbReference>
<protein>
    <recommendedName>
        <fullName evidence="2">Antitoxin</fullName>
    </recommendedName>
</protein>
<comment type="similarity">
    <text evidence="1 2">Belongs to the phD/YefM antitoxin family.</text>
</comment>
<dbReference type="Proteomes" id="UP000236736">
    <property type="component" value="Unassembled WGS sequence"/>
</dbReference>
<evidence type="ECO:0000256" key="2">
    <source>
        <dbReference type="RuleBase" id="RU362080"/>
    </source>
</evidence>
<dbReference type="STRING" id="1120964.GCA_001313265_02313"/>
<keyword evidence="4" id="KW-1185">Reference proteome</keyword>
<accession>A0A1H5USX7</accession>
<sequence>MEVTSYSKFRENMKSYLDNVVNDSRPLYVTRTNGEDVVVLSKSDYEGLKQTNYLMRSPKNAERLLEAIKELDEGKGVKRDLIEE</sequence>
<evidence type="ECO:0000313" key="3">
    <source>
        <dbReference type="EMBL" id="SEF78084.1"/>
    </source>
</evidence>
<dbReference type="EMBL" id="FNVR01000005">
    <property type="protein sequence ID" value="SEF78084.1"/>
    <property type="molecule type" value="Genomic_DNA"/>
</dbReference>
<gene>
    <name evidence="3" type="ORF">SAMN03080598_01368</name>
</gene>
<dbReference type="AlphaFoldDB" id="A0A1H5USX7"/>
<proteinExistence type="inferred from homology"/>
<dbReference type="Gene3D" id="1.10.1220.170">
    <property type="match status" value="1"/>
</dbReference>
<reference evidence="4" key="1">
    <citation type="submission" date="2016-10" db="EMBL/GenBank/DDBJ databases">
        <authorList>
            <person name="Varghese N."/>
            <person name="Submissions S."/>
        </authorList>
    </citation>
    <scope>NUCLEOTIDE SEQUENCE [LARGE SCALE GENOMIC DNA]</scope>
    <source>
        <strain evidence="4">DSM 17298</strain>
    </source>
</reference>